<dbReference type="EMBL" id="GBXM01034288">
    <property type="protein sequence ID" value="JAH74289.1"/>
    <property type="molecule type" value="Transcribed_RNA"/>
</dbReference>
<evidence type="ECO:0000313" key="1">
    <source>
        <dbReference type="EMBL" id="JAH74289.1"/>
    </source>
</evidence>
<sequence>MPQTTISKIVTIPDIGP</sequence>
<proteinExistence type="predicted"/>
<reference evidence="1" key="1">
    <citation type="submission" date="2014-11" db="EMBL/GenBank/DDBJ databases">
        <authorList>
            <person name="Amaro Gonzalez C."/>
        </authorList>
    </citation>
    <scope>NUCLEOTIDE SEQUENCE</scope>
</reference>
<dbReference type="AlphaFoldDB" id="A0A0E9V872"/>
<protein>
    <submittedName>
        <fullName evidence="1">Uncharacterized protein</fullName>
    </submittedName>
</protein>
<accession>A0A0E9V872</accession>
<name>A0A0E9V872_ANGAN</name>
<organism evidence="1">
    <name type="scientific">Anguilla anguilla</name>
    <name type="common">European freshwater eel</name>
    <name type="synonym">Muraena anguilla</name>
    <dbReference type="NCBI Taxonomy" id="7936"/>
    <lineage>
        <taxon>Eukaryota</taxon>
        <taxon>Metazoa</taxon>
        <taxon>Chordata</taxon>
        <taxon>Craniata</taxon>
        <taxon>Vertebrata</taxon>
        <taxon>Euteleostomi</taxon>
        <taxon>Actinopterygii</taxon>
        <taxon>Neopterygii</taxon>
        <taxon>Teleostei</taxon>
        <taxon>Anguilliformes</taxon>
        <taxon>Anguillidae</taxon>
        <taxon>Anguilla</taxon>
    </lineage>
</organism>
<reference evidence="1" key="2">
    <citation type="journal article" date="2015" name="Fish Shellfish Immunol.">
        <title>Early steps in the European eel (Anguilla anguilla)-Vibrio vulnificus interaction in the gills: Role of the RtxA13 toxin.</title>
        <authorList>
            <person name="Callol A."/>
            <person name="Pajuelo D."/>
            <person name="Ebbesson L."/>
            <person name="Teles M."/>
            <person name="MacKenzie S."/>
            <person name="Amaro C."/>
        </authorList>
    </citation>
    <scope>NUCLEOTIDE SEQUENCE</scope>
</reference>